<accession>A0A1V3XEB1</accession>
<organism evidence="3 4">
    <name type="scientific">Mycobacterium kansasii</name>
    <dbReference type="NCBI Taxonomy" id="1768"/>
    <lineage>
        <taxon>Bacteria</taxon>
        <taxon>Bacillati</taxon>
        <taxon>Actinomycetota</taxon>
        <taxon>Actinomycetes</taxon>
        <taxon>Mycobacteriales</taxon>
        <taxon>Mycobacteriaceae</taxon>
        <taxon>Mycobacterium</taxon>
    </lineage>
</organism>
<evidence type="ECO:0000256" key="1">
    <source>
        <dbReference type="SAM" id="MobiDB-lite"/>
    </source>
</evidence>
<name>A0A1V3XEB1_MYCKA</name>
<gene>
    <name evidence="3" type="ORF">BZL29_3665</name>
    <name evidence="2" type="ORF">BZL30_5136</name>
</gene>
<evidence type="ECO:0000313" key="5">
    <source>
        <dbReference type="Proteomes" id="UP000189229"/>
    </source>
</evidence>
<evidence type="ECO:0000313" key="4">
    <source>
        <dbReference type="Proteomes" id="UP000188532"/>
    </source>
</evidence>
<dbReference type="Proteomes" id="UP000188532">
    <property type="component" value="Unassembled WGS sequence"/>
</dbReference>
<feature type="compositionally biased region" description="Basic and acidic residues" evidence="1">
    <location>
        <begin position="19"/>
        <end position="34"/>
    </location>
</feature>
<dbReference type="Proteomes" id="UP000189229">
    <property type="component" value="Unassembled WGS sequence"/>
</dbReference>
<evidence type="ECO:0000313" key="3">
    <source>
        <dbReference type="EMBL" id="OOK77517.1"/>
    </source>
</evidence>
<proteinExistence type="predicted"/>
<evidence type="ECO:0000313" key="2">
    <source>
        <dbReference type="EMBL" id="OOK74051.1"/>
    </source>
</evidence>
<sequence length="44" mass="4598">MPSPADPAAVAGSRPDTATTRDQRPAREQRRPDIADAGAGLVVR</sequence>
<reference evidence="4 5" key="1">
    <citation type="submission" date="2017-02" db="EMBL/GenBank/DDBJ databases">
        <title>Complete genome sequences of Mycobacterium kansasii strains isolated from rhesus macaques.</title>
        <authorList>
            <person name="Panda A."/>
            <person name="Nagaraj S."/>
            <person name="Zhao X."/>
            <person name="Tettelin H."/>
            <person name="Detolla L.J."/>
        </authorList>
    </citation>
    <scope>NUCLEOTIDE SEQUENCE [LARGE SCALE GENOMIC DNA]</scope>
    <source>
        <strain evidence="3 4">11-3469</strain>
        <strain evidence="2 5">11-3813</strain>
    </source>
</reference>
<dbReference type="AlphaFoldDB" id="A0A1V3XEB1"/>
<protein>
    <submittedName>
        <fullName evidence="3">Uncharacterized protein</fullName>
    </submittedName>
</protein>
<dbReference type="EMBL" id="MVBM01000004">
    <property type="protein sequence ID" value="OOK74051.1"/>
    <property type="molecule type" value="Genomic_DNA"/>
</dbReference>
<dbReference type="EMBL" id="MVBN01000003">
    <property type="protein sequence ID" value="OOK77517.1"/>
    <property type="molecule type" value="Genomic_DNA"/>
</dbReference>
<feature type="region of interest" description="Disordered" evidence="1">
    <location>
        <begin position="1"/>
        <end position="44"/>
    </location>
</feature>
<comment type="caution">
    <text evidence="3">The sequence shown here is derived from an EMBL/GenBank/DDBJ whole genome shotgun (WGS) entry which is preliminary data.</text>
</comment>